<evidence type="ECO:0000313" key="2">
    <source>
        <dbReference type="EMBL" id="GAA6411323.1"/>
    </source>
</evidence>
<keyword evidence="1" id="KW-1133">Transmembrane helix</keyword>
<feature type="transmembrane region" description="Helical" evidence="1">
    <location>
        <begin position="70"/>
        <end position="88"/>
    </location>
</feature>
<comment type="caution">
    <text evidence="2">The sequence shown here is derived from an EMBL/GenBank/DDBJ whole genome shotgun (WGS) entry which is preliminary data.</text>
</comment>
<accession>A0ABQ0BJ16</accession>
<gene>
    <name evidence="2" type="ORF">K040078D81_54400</name>
</gene>
<proteinExistence type="predicted"/>
<dbReference type="Pfam" id="PF06961">
    <property type="entry name" value="DUF1294"/>
    <property type="match status" value="1"/>
</dbReference>
<dbReference type="EMBL" id="BAABYW010000002">
    <property type="protein sequence ID" value="GAA6411323.1"/>
    <property type="molecule type" value="Genomic_DNA"/>
</dbReference>
<dbReference type="InterPro" id="IPR010718">
    <property type="entry name" value="DUF1294"/>
</dbReference>
<name>A0ABQ0BJ16_9FIRM</name>
<keyword evidence="1" id="KW-0472">Membrane</keyword>
<reference evidence="2 3" key="1">
    <citation type="submission" date="2024-04" db="EMBL/GenBank/DDBJ databases">
        <title>Defined microbial consortia suppress multidrug-resistant proinflammatory Enterobacteriaceae via ecological control.</title>
        <authorList>
            <person name="Furuichi M."/>
            <person name="Kawaguchi T."/>
            <person name="Pust M."/>
            <person name="Yasuma K."/>
            <person name="Plichta D."/>
            <person name="Hasegawa N."/>
            <person name="Ohya T."/>
            <person name="Bhattarai S."/>
            <person name="Sasajima S."/>
            <person name="Aoto Y."/>
            <person name="Tuganbaev T."/>
            <person name="Yaginuma M."/>
            <person name="Ueda M."/>
            <person name="Okahashi N."/>
            <person name="Amafuji K."/>
            <person name="Kiridooshi Y."/>
            <person name="Sugita K."/>
            <person name="Strazar M."/>
            <person name="Skelly A."/>
            <person name="Suda W."/>
            <person name="Hattori M."/>
            <person name="Nakamoto N."/>
            <person name="Caballero S."/>
            <person name="Norman J."/>
            <person name="Olle B."/>
            <person name="Tanoue T."/>
            <person name="Arita M."/>
            <person name="Bucci V."/>
            <person name="Atarashi K."/>
            <person name="Xavier R."/>
            <person name="Honda K."/>
        </authorList>
    </citation>
    <scope>NUCLEOTIDE SEQUENCE [LARGE SCALE GENOMIC DNA]</scope>
    <source>
        <strain evidence="3">k04-0078-D8-1</strain>
    </source>
</reference>
<dbReference type="InterPro" id="IPR012156">
    <property type="entry name" value="Cold_shock_CspA"/>
</dbReference>
<keyword evidence="3" id="KW-1185">Reference proteome</keyword>
<protein>
    <submittedName>
        <fullName evidence="2">DUF1294 domain-containing protein</fullName>
    </submittedName>
</protein>
<evidence type="ECO:0000313" key="3">
    <source>
        <dbReference type="Proteomes" id="UP001600943"/>
    </source>
</evidence>
<sequence>MIKIIAAWLLVINVAAFAMFGIDKWKAKHKKYRIPESWLMLSAILGGSVGAVCGMDLFRHKTLHKKFKLGLPLILAVQVLLAAGWMWYSR</sequence>
<organism evidence="2 3">
    <name type="scientific">Blautia hominis</name>
    <dbReference type="NCBI Taxonomy" id="2025493"/>
    <lineage>
        <taxon>Bacteria</taxon>
        <taxon>Bacillati</taxon>
        <taxon>Bacillota</taxon>
        <taxon>Clostridia</taxon>
        <taxon>Lachnospirales</taxon>
        <taxon>Lachnospiraceae</taxon>
        <taxon>Blautia</taxon>
    </lineage>
</organism>
<evidence type="ECO:0000256" key="1">
    <source>
        <dbReference type="SAM" id="Phobius"/>
    </source>
</evidence>
<dbReference type="PIRSF" id="PIRSF002599">
    <property type="entry name" value="Cold_shock_A"/>
    <property type="match status" value="1"/>
</dbReference>
<dbReference type="RefSeq" id="WP_095174837.1">
    <property type="nucleotide sequence ID" value="NZ_BAABYW010000002.1"/>
</dbReference>
<keyword evidence="1" id="KW-0812">Transmembrane</keyword>
<dbReference type="Proteomes" id="UP001600943">
    <property type="component" value="Unassembled WGS sequence"/>
</dbReference>
<feature type="transmembrane region" description="Helical" evidence="1">
    <location>
        <begin position="40"/>
        <end position="58"/>
    </location>
</feature>